<dbReference type="AlphaFoldDB" id="A0A060CD52"/>
<feature type="region of interest" description="Disordered" evidence="1">
    <location>
        <begin position="43"/>
        <end position="135"/>
    </location>
</feature>
<feature type="non-terminal residue" evidence="2">
    <location>
        <position position="135"/>
    </location>
</feature>
<dbReference type="SUPFAM" id="SSF53955">
    <property type="entry name" value="Lysozyme-like"/>
    <property type="match status" value="1"/>
</dbReference>
<organism evidence="2">
    <name type="scientific">uncultured Corynebacterium sp</name>
    <dbReference type="NCBI Taxonomy" id="159447"/>
    <lineage>
        <taxon>Bacteria</taxon>
        <taxon>Bacillati</taxon>
        <taxon>Actinomycetota</taxon>
        <taxon>Actinomycetes</taxon>
        <taxon>Mycobacteriales</taxon>
        <taxon>Corynebacteriaceae</taxon>
        <taxon>Corynebacterium</taxon>
        <taxon>environmental samples</taxon>
    </lineage>
</organism>
<evidence type="ECO:0000313" key="2">
    <source>
        <dbReference type="EMBL" id="AIA93149.1"/>
    </source>
</evidence>
<protein>
    <submittedName>
        <fullName evidence="2">CAZy families GH23 protein</fullName>
    </submittedName>
</protein>
<sequence length="135" mass="14104">RSHPGCGLGWNTLAAIGLVESEHGTLNGATLKGTGDVIPPIIGVPLDGSSNGGGVAKVPDTDQGKARRRHDLGSRRRTDAVHPRTWTAHALDGNGATPPTSTTSTTPALTAATYPVLHRRGTSPQPRQLDHLRSR</sequence>
<dbReference type="InterPro" id="IPR023346">
    <property type="entry name" value="Lysozyme-like_dom_sf"/>
</dbReference>
<reference evidence="2" key="1">
    <citation type="journal article" date="2013" name="Environ. Microbiol.">
        <title>Seasonally variable intestinal metagenomes of the red palm weevil (Rhynchophorus ferrugineus).</title>
        <authorList>
            <person name="Jia S."/>
            <person name="Zhang X."/>
            <person name="Zhang G."/>
            <person name="Yin A."/>
            <person name="Zhang S."/>
            <person name="Li F."/>
            <person name="Wang L."/>
            <person name="Zhao D."/>
            <person name="Yun Q."/>
            <person name="Tala"/>
            <person name="Wang J."/>
            <person name="Sun G."/>
            <person name="Baabdullah M."/>
            <person name="Yu X."/>
            <person name="Hu S."/>
            <person name="Al-Mssallem I.S."/>
            <person name="Yu J."/>
        </authorList>
    </citation>
    <scope>NUCLEOTIDE SEQUENCE</scope>
</reference>
<feature type="non-terminal residue" evidence="2">
    <location>
        <position position="1"/>
    </location>
</feature>
<evidence type="ECO:0000256" key="1">
    <source>
        <dbReference type="SAM" id="MobiDB-lite"/>
    </source>
</evidence>
<feature type="compositionally biased region" description="Basic and acidic residues" evidence="1">
    <location>
        <begin position="59"/>
        <end position="82"/>
    </location>
</feature>
<name>A0A060CD52_9CORY</name>
<feature type="compositionally biased region" description="Low complexity" evidence="1">
    <location>
        <begin position="96"/>
        <end position="115"/>
    </location>
</feature>
<accession>A0A060CD52</accession>
<dbReference type="EMBL" id="KF125814">
    <property type="protein sequence ID" value="AIA93149.1"/>
    <property type="molecule type" value="Genomic_DNA"/>
</dbReference>
<proteinExistence type="predicted"/>